<name>A0A2P2IVB3_RHIMU</name>
<sequence>MDIPCFIRSFGSKQAPITLAIVM</sequence>
<dbReference type="AlphaFoldDB" id="A0A2P2IVB3"/>
<reference evidence="1" key="1">
    <citation type="submission" date="2018-02" db="EMBL/GenBank/DDBJ databases">
        <title>Rhizophora mucronata_Transcriptome.</title>
        <authorList>
            <person name="Meera S.P."/>
            <person name="Sreeshan A."/>
            <person name="Augustine A."/>
        </authorList>
    </citation>
    <scope>NUCLEOTIDE SEQUENCE</scope>
    <source>
        <tissue evidence="1">Leaf</tissue>
    </source>
</reference>
<proteinExistence type="predicted"/>
<evidence type="ECO:0000313" key="1">
    <source>
        <dbReference type="EMBL" id="MBW85166.1"/>
    </source>
</evidence>
<protein>
    <submittedName>
        <fullName evidence="1">Uncharacterized protein</fullName>
    </submittedName>
</protein>
<accession>A0A2P2IVB3</accession>
<dbReference type="EMBL" id="GGEC01004683">
    <property type="protein sequence ID" value="MBW85166.1"/>
    <property type="molecule type" value="Transcribed_RNA"/>
</dbReference>
<organism evidence="1">
    <name type="scientific">Rhizophora mucronata</name>
    <name type="common">Asiatic mangrove</name>
    <dbReference type="NCBI Taxonomy" id="61149"/>
    <lineage>
        <taxon>Eukaryota</taxon>
        <taxon>Viridiplantae</taxon>
        <taxon>Streptophyta</taxon>
        <taxon>Embryophyta</taxon>
        <taxon>Tracheophyta</taxon>
        <taxon>Spermatophyta</taxon>
        <taxon>Magnoliopsida</taxon>
        <taxon>eudicotyledons</taxon>
        <taxon>Gunneridae</taxon>
        <taxon>Pentapetalae</taxon>
        <taxon>rosids</taxon>
        <taxon>fabids</taxon>
        <taxon>Malpighiales</taxon>
        <taxon>Rhizophoraceae</taxon>
        <taxon>Rhizophora</taxon>
    </lineage>
</organism>